<dbReference type="AlphaFoldDB" id="A0A392QQT9"/>
<organism evidence="1 2">
    <name type="scientific">Trifolium medium</name>
    <dbReference type="NCBI Taxonomy" id="97028"/>
    <lineage>
        <taxon>Eukaryota</taxon>
        <taxon>Viridiplantae</taxon>
        <taxon>Streptophyta</taxon>
        <taxon>Embryophyta</taxon>
        <taxon>Tracheophyta</taxon>
        <taxon>Spermatophyta</taxon>
        <taxon>Magnoliopsida</taxon>
        <taxon>eudicotyledons</taxon>
        <taxon>Gunneridae</taxon>
        <taxon>Pentapetalae</taxon>
        <taxon>rosids</taxon>
        <taxon>fabids</taxon>
        <taxon>Fabales</taxon>
        <taxon>Fabaceae</taxon>
        <taxon>Papilionoideae</taxon>
        <taxon>50 kb inversion clade</taxon>
        <taxon>NPAAA clade</taxon>
        <taxon>Hologalegina</taxon>
        <taxon>IRL clade</taxon>
        <taxon>Trifolieae</taxon>
        <taxon>Trifolium</taxon>
    </lineage>
</organism>
<sequence>MGYISNTLSDDNIMKDNKVCQSKQPFNSDYRRGLNDKATTPRVSTAIPKRLNFSKGECSTPPLPGVGRG</sequence>
<proteinExistence type="predicted"/>
<name>A0A392QQT9_9FABA</name>
<feature type="non-terminal residue" evidence="1">
    <location>
        <position position="69"/>
    </location>
</feature>
<comment type="caution">
    <text evidence="1">The sequence shown here is derived from an EMBL/GenBank/DDBJ whole genome shotgun (WGS) entry which is preliminary data.</text>
</comment>
<protein>
    <submittedName>
        <fullName evidence="1">Uncharacterized protein</fullName>
    </submittedName>
</protein>
<keyword evidence="2" id="KW-1185">Reference proteome</keyword>
<reference evidence="1 2" key="1">
    <citation type="journal article" date="2018" name="Front. Plant Sci.">
        <title>Red Clover (Trifolium pratense) and Zigzag Clover (T. medium) - A Picture of Genomic Similarities and Differences.</title>
        <authorList>
            <person name="Dluhosova J."/>
            <person name="Istvanek J."/>
            <person name="Nedelnik J."/>
            <person name="Repkova J."/>
        </authorList>
    </citation>
    <scope>NUCLEOTIDE SEQUENCE [LARGE SCALE GENOMIC DNA]</scope>
    <source>
        <strain evidence="2">cv. 10/8</strain>
        <tissue evidence="1">Leaf</tissue>
    </source>
</reference>
<evidence type="ECO:0000313" key="2">
    <source>
        <dbReference type="Proteomes" id="UP000265520"/>
    </source>
</evidence>
<evidence type="ECO:0000313" key="1">
    <source>
        <dbReference type="EMBL" id="MCI26357.1"/>
    </source>
</evidence>
<dbReference type="EMBL" id="LXQA010152773">
    <property type="protein sequence ID" value="MCI26357.1"/>
    <property type="molecule type" value="Genomic_DNA"/>
</dbReference>
<dbReference type="Proteomes" id="UP000265520">
    <property type="component" value="Unassembled WGS sequence"/>
</dbReference>
<accession>A0A392QQT9</accession>